<keyword evidence="2" id="KW-0732">Signal</keyword>
<evidence type="ECO:0000256" key="2">
    <source>
        <dbReference type="SAM" id="SignalP"/>
    </source>
</evidence>
<evidence type="ECO:0000313" key="4">
    <source>
        <dbReference type="Proteomes" id="UP000653730"/>
    </source>
</evidence>
<feature type="region of interest" description="Disordered" evidence="1">
    <location>
        <begin position="295"/>
        <end position="356"/>
    </location>
</feature>
<evidence type="ECO:0000256" key="1">
    <source>
        <dbReference type="SAM" id="MobiDB-lite"/>
    </source>
</evidence>
<comment type="caution">
    <text evidence="3">The sequence shown here is derived from an EMBL/GenBank/DDBJ whole genome shotgun (WGS) entry which is preliminary data.</text>
</comment>
<protein>
    <submittedName>
        <fullName evidence="3">Transporter</fullName>
    </submittedName>
</protein>
<feature type="compositionally biased region" description="Acidic residues" evidence="1">
    <location>
        <begin position="295"/>
        <end position="318"/>
    </location>
</feature>
<name>A0A926JQJ7_9FLAO</name>
<gene>
    <name evidence="3" type="ORF">IBL28_06685</name>
</gene>
<dbReference type="RefSeq" id="WP_187964794.1">
    <property type="nucleotide sequence ID" value="NZ_JACVDC010000013.1"/>
</dbReference>
<feature type="compositionally biased region" description="Basic residues" evidence="1">
    <location>
        <begin position="323"/>
        <end position="347"/>
    </location>
</feature>
<dbReference type="Pfam" id="PF13557">
    <property type="entry name" value="Phenol_MetA_deg"/>
    <property type="match status" value="1"/>
</dbReference>
<feature type="signal peptide" evidence="2">
    <location>
        <begin position="1"/>
        <end position="21"/>
    </location>
</feature>
<keyword evidence="4" id="KW-1185">Reference proteome</keyword>
<proteinExistence type="predicted"/>
<reference evidence="3 4" key="1">
    <citation type="submission" date="2020-09" db="EMBL/GenBank/DDBJ databases">
        <title>Sinomicrobium weinanense sp. nov., a halophilic bacteria isolated from saline-alkali soil.</title>
        <authorList>
            <person name="Wu P."/>
            <person name="Ren H."/>
            <person name="Mei Y."/>
            <person name="Liang Y."/>
            <person name="Chen Z."/>
        </authorList>
    </citation>
    <scope>NUCLEOTIDE SEQUENCE [LARGE SCALE GENOMIC DNA]</scope>
    <source>
        <strain evidence="3 4">FJxs</strain>
    </source>
</reference>
<sequence length="356" mass="41086">MKHIHCKLLILILIGSHPLYAQYTDIINSNRPGRSVSAYSVGKNVYQAELGGFYERRKHNGLLTENDQYGVDFALRWGVLEESLEVSWEGTYIWDRTTYNNTASPYTQNQSNFYAHSLGVKYLIFEPKKREANLYSWRDDHTAFHLKDLIPSISAYLGTDLLFGGNPFYPGESGLAMKAMIITQSHFAGRWVLNTNIMFDRVGWEDPMFSYILTLTHSLRDARYSVFAEHQGYKSDAYSDGVFRLGAARLINSNLQVDASAGINIKDTPSRLFAGLGVSYRLDYHINELVPLPIEEEETKEGLEQEQEDPEKLEELEEFDHKAGKKVRKRKKKDRKKNKKKRRRKKKNPFDIDNTL</sequence>
<evidence type="ECO:0000313" key="3">
    <source>
        <dbReference type="EMBL" id="MBC9795645.1"/>
    </source>
</evidence>
<feature type="chain" id="PRO_5038055466" evidence="2">
    <location>
        <begin position="22"/>
        <end position="356"/>
    </location>
</feature>
<organism evidence="3 4">
    <name type="scientific">Sinomicrobium weinanense</name>
    <dbReference type="NCBI Taxonomy" id="2842200"/>
    <lineage>
        <taxon>Bacteria</taxon>
        <taxon>Pseudomonadati</taxon>
        <taxon>Bacteroidota</taxon>
        <taxon>Flavobacteriia</taxon>
        <taxon>Flavobacteriales</taxon>
        <taxon>Flavobacteriaceae</taxon>
        <taxon>Sinomicrobium</taxon>
    </lineage>
</organism>
<dbReference type="AlphaFoldDB" id="A0A926JQJ7"/>
<dbReference type="Proteomes" id="UP000653730">
    <property type="component" value="Unassembled WGS sequence"/>
</dbReference>
<dbReference type="InterPro" id="IPR025737">
    <property type="entry name" value="FApF"/>
</dbReference>
<accession>A0A926JQJ7</accession>
<dbReference type="EMBL" id="JACVDC010000013">
    <property type="protein sequence ID" value="MBC9795645.1"/>
    <property type="molecule type" value="Genomic_DNA"/>
</dbReference>